<keyword evidence="8" id="KW-1185">Reference proteome</keyword>
<dbReference type="AlphaFoldDB" id="A0A2U2J6J7"/>
<name>A0A2U2J6J7_9SPHN</name>
<reference evidence="7 8" key="1">
    <citation type="submission" date="2018-05" db="EMBL/GenBank/DDBJ databases">
        <title>Genome of Sphingosinicella humi QZX222.</title>
        <authorList>
            <person name="Qiao Z."/>
            <person name="Wang G."/>
        </authorList>
    </citation>
    <scope>NUCLEOTIDE SEQUENCE [LARGE SCALE GENOMIC DNA]</scope>
    <source>
        <strain evidence="7 8">QZX222</strain>
    </source>
</reference>
<dbReference type="SUPFAM" id="SSF53187">
    <property type="entry name" value="Zn-dependent exopeptidases"/>
    <property type="match status" value="1"/>
</dbReference>
<evidence type="ECO:0000259" key="6">
    <source>
        <dbReference type="Pfam" id="PF07687"/>
    </source>
</evidence>
<proteinExistence type="predicted"/>
<dbReference type="Gene3D" id="3.30.70.360">
    <property type="match status" value="1"/>
</dbReference>
<dbReference type="RefSeq" id="WP_109272110.1">
    <property type="nucleotide sequence ID" value="NZ_QFFF01000001.1"/>
</dbReference>
<dbReference type="OrthoDB" id="9776600at2"/>
<dbReference type="EMBL" id="QFFF01000001">
    <property type="protein sequence ID" value="PWG03937.1"/>
    <property type="molecule type" value="Genomic_DNA"/>
</dbReference>
<accession>A0A2U2J6J7</accession>
<dbReference type="SUPFAM" id="SSF55031">
    <property type="entry name" value="Bacterial exopeptidase dimerisation domain"/>
    <property type="match status" value="1"/>
</dbReference>
<feature type="chain" id="PRO_5015452093" evidence="5">
    <location>
        <begin position="19"/>
        <end position="435"/>
    </location>
</feature>
<organism evidence="7 8">
    <name type="scientific">Allosphingosinicella humi</name>
    <dbReference type="NCBI Taxonomy" id="2068657"/>
    <lineage>
        <taxon>Bacteria</taxon>
        <taxon>Pseudomonadati</taxon>
        <taxon>Pseudomonadota</taxon>
        <taxon>Alphaproteobacteria</taxon>
        <taxon>Sphingomonadales</taxon>
        <taxon>Sphingomonadaceae</taxon>
        <taxon>Allosphingosinicella</taxon>
    </lineage>
</organism>
<dbReference type="InterPro" id="IPR001261">
    <property type="entry name" value="ArgE/DapE_CS"/>
</dbReference>
<dbReference type="InterPro" id="IPR050072">
    <property type="entry name" value="Peptidase_M20A"/>
</dbReference>
<protein>
    <submittedName>
        <fullName evidence="7">Peptidase M20</fullName>
    </submittedName>
</protein>
<sequence>MKFLAFLSFLFLALPAVAQTGLSAEERQIVQTVDAERERTIGLLERMVNQNSGSLNLAGVEAVGKMVRSELEPLGFDVQWVDMRETGRAGHIVATHKGDGQGKRVLLIGHLDTVFEPDSSFQAFTRKGDRAVGPGIGDDKGGVAIIVAALRAMDKAGTLGEADIKVVLTGDEERTGSPIEVARRDLIEAGRWADVALEFENLARDDAGVEYGTVARRSSTGWTLTTHGRTGHSSGIFREGAGYGAIYEMARILDAFRRELPEPNLTYNVGVMAGGTPASIDEQGFRVTASGKTNIIPETAIARGDLRSLTREQDARVRAKMKAIVAQHLPETSAELEFADHGYPPMEPAEGNRAILAKLNAVNRDLGLPEMPEYDPARRGAADSSFVAADVDVLAGLGVVGGKAHAEGEWVDLESLARQAKRAAILMTRYAGEKR</sequence>
<dbReference type="PANTHER" id="PTHR43808">
    <property type="entry name" value="ACETYLORNITHINE DEACETYLASE"/>
    <property type="match status" value="1"/>
</dbReference>
<evidence type="ECO:0000313" key="7">
    <source>
        <dbReference type="EMBL" id="PWG03937.1"/>
    </source>
</evidence>
<evidence type="ECO:0000256" key="5">
    <source>
        <dbReference type="SAM" id="SignalP"/>
    </source>
</evidence>
<keyword evidence="4" id="KW-0862">Zinc</keyword>
<dbReference type="Proteomes" id="UP000245916">
    <property type="component" value="Unassembled WGS sequence"/>
</dbReference>
<dbReference type="Pfam" id="PF07687">
    <property type="entry name" value="M20_dimer"/>
    <property type="match status" value="1"/>
</dbReference>
<evidence type="ECO:0000256" key="4">
    <source>
        <dbReference type="ARBA" id="ARBA00022833"/>
    </source>
</evidence>
<feature type="signal peptide" evidence="5">
    <location>
        <begin position="1"/>
        <end position="18"/>
    </location>
</feature>
<comment type="cofactor">
    <cofactor evidence="1">
        <name>Zn(2+)</name>
        <dbReference type="ChEBI" id="CHEBI:29105"/>
    </cofactor>
</comment>
<feature type="domain" description="Peptidase M20 dimerisation" evidence="6">
    <location>
        <begin position="214"/>
        <end position="332"/>
    </location>
</feature>
<evidence type="ECO:0000313" key="8">
    <source>
        <dbReference type="Proteomes" id="UP000245916"/>
    </source>
</evidence>
<dbReference type="GO" id="GO:0046872">
    <property type="term" value="F:metal ion binding"/>
    <property type="evidence" value="ECO:0007669"/>
    <property type="project" value="UniProtKB-KW"/>
</dbReference>
<keyword evidence="2" id="KW-0479">Metal-binding</keyword>
<evidence type="ECO:0000256" key="3">
    <source>
        <dbReference type="ARBA" id="ARBA00022801"/>
    </source>
</evidence>
<keyword evidence="3" id="KW-0378">Hydrolase</keyword>
<gene>
    <name evidence="7" type="ORF">DF286_09065</name>
</gene>
<comment type="caution">
    <text evidence="7">The sequence shown here is derived from an EMBL/GenBank/DDBJ whole genome shotgun (WGS) entry which is preliminary data.</text>
</comment>
<evidence type="ECO:0000256" key="2">
    <source>
        <dbReference type="ARBA" id="ARBA00022723"/>
    </source>
</evidence>
<dbReference type="PANTHER" id="PTHR43808:SF32">
    <property type="entry name" value="ARGE_DAPE-RELATED DEACYLASE"/>
    <property type="match status" value="1"/>
</dbReference>
<dbReference type="GO" id="GO:0016787">
    <property type="term" value="F:hydrolase activity"/>
    <property type="evidence" value="ECO:0007669"/>
    <property type="project" value="UniProtKB-KW"/>
</dbReference>
<dbReference type="PROSITE" id="PS00758">
    <property type="entry name" value="ARGE_DAPE_CPG2_1"/>
    <property type="match status" value="1"/>
</dbReference>
<dbReference type="Gene3D" id="3.40.630.10">
    <property type="entry name" value="Zn peptidases"/>
    <property type="match status" value="1"/>
</dbReference>
<dbReference type="Pfam" id="PF01546">
    <property type="entry name" value="Peptidase_M20"/>
    <property type="match status" value="1"/>
</dbReference>
<dbReference type="InterPro" id="IPR002933">
    <property type="entry name" value="Peptidase_M20"/>
</dbReference>
<keyword evidence="5" id="KW-0732">Signal</keyword>
<evidence type="ECO:0000256" key="1">
    <source>
        <dbReference type="ARBA" id="ARBA00001947"/>
    </source>
</evidence>
<dbReference type="InterPro" id="IPR011650">
    <property type="entry name" value="Peptidase_M20_dimer"/>
</dbReference>
<dbReference type="InterPro" id="IPR036264">
    <property type="entry name" value="Bact_exopeptidase_dim_dom"/>
</dbReference>